<dbReference type="Pfam" id="PF01315">
    <property type="entry name" value="Ald_Xan_dh_C"/>
    <property type="match status" value="1"/>
</dbReference>
<comment type="cofactor">
    <cofactor evidence="3">
        <name>Mo-molybdopterin cytosine dinucleotide</name>
        <dbReference type="ChEBI" id="CHEBI:71308"/>
    </cofactor>
</comment>
<dbReference type="GO" id="GO:0005507">
    <property type="term" value="F:copper ion binding"/>
    <property type="evidence" value="ECO:0007669"/>
    <property type="project" value="InterPro"/>
</dbReference>
<evidence type="ECO:0000256" key="1">
    <source>
        <dbReference type="ARBA" id="ARBA00022505"/>
    </source>
</evidence>
<keyword evidence="9" id="KW-1185">Reference proteome</keyword>
<reference evidence="7 8" key="2">
    <citation type="submission" date="2020-08" db="EMBL/GenBank/DDBJ databases">
        <title>Sequencing the genomes of 1000 actinobacteria strains.</title>
        <authorList>
            <person name="Klenk H.-P."/>
        </authorList>
    </citation>
    <scope>NUCLEOTIDE SEQUENCE [LARGE SCALE GENOMIC DNA]</scope>
    <source>
        <strain evidence="7 8">DSM 44772</strain>
    </source>
</reference>
<dbReference type="InterPro" id="IPR016208">
    <property type="entry name" value="Ald_Oxase/xanthine_DH-like"/>
</dbReference>
<evidence type="ECO:0000313" key="8">
    <source>
        <dbReference type="Proteomes" id="UP000549343"/>
    </source>
</evidence>
<dbReference type="SMART" id="SM01008">
    <property type="entry name" value="Ald_Xan_dh_C"/>
    <property type="match status" value="1"/>
</dbReference>
<keyword evidence="2 7" id="KW-0560">Oxidoreductase</keyword>
<evidence type="ECO:0000313" key="7">
    <source>
        <dbReference type="EMBL" id="MBB4777160.1"/>
    </source>
</evidence>
<organism evidence="7 8">
    <name type="scientific">Actinomadura livida</name>
    <dbReference type="NCBI Taxonomy" id="79909"/>
    <lineage>
        <taxon>Bacteria</taxon>
        <taxon>Bacillati</taxon>
        <taxon>Actinomycetota</taxon>
        <taxon>Actinomycetes</taxon>
        <taxon>Streptosporangiales</taxon>
        <taxon>Thermomonosporaceae</taxon>
        <taxon>Actinomadura</taxon>
    </lineage>
</organism>
<dbReference type="SUPFAM" id="SSF56003">
    <property type="entry name" value="Molybdenum cofactor-binding domain"/>
    <property type="match status" value="1"/>
</dbReference>
<dbReference type="EMBL" id="JACHMV010000001">
    <property type="protein sequence ID" value="MBB4777160.1"/>
    <property type="molecule type" value="Genomic_DNA"/>
</dbReference>
<dbReference type="InterPro" id="IPR037165">
    <property type="entry name" value="AldOxase/xan_DH_Mopterin-bd_sf"/>
</dbReference>
<dbReference type="FunFam" id="3.90.1170.50:FF:000006">
    <property type="entry name" value="Carbon monoxide dehydrogenase large chain"/>
    <property type="match status" value="1"/>
</dbReference>
<gene>
    <name evidence="7" type="ORF">F4557_005578</name>
    <name evidence="6" type="ORF">GCM10009546_49680</name>
</gene>
<proteinExistence type="predicted"/>
<feature type="compositionally biased region" description="Gly residues" evidence="4">
    <location>
        <begin position="7"/>
        <end position="21"/>
    </location>
</feature>
<evidence type="ECO:0000313" key="9">
    <source>
        <dbReference type="Proteomes" id="UP001501427"/>
    </source>
</evidence>
<dbReference type="Pfam" id="PF02738">
    <property type="entry name" value="MoCoBD_1"/>
    <property type="match status" value="1"/>
</dbReference>
<accession>A0A7W7IHN7</accession>
<dbReference type="AlphaFoldDB" id="A0A7W7IHN7"/>
<dbReference type="InterPro" id="IPR012780">
    <property type="entry name" value="CO_Mo_DH_lsu"/>
</dbReference>
<dbReference type="GO" id="GO:0043885">
    <property type="term" value="F:anaerobic carbon-monoxide dehydrogenase activity"/>
    <property type="evidence" value="ECO:0007669"/>
    <property type="project" value="UniProtKB-EC"/>
</dbReference>
<dbReference type="Proteomes" id="UP001501427">
    <property type="component" value="Unassembled WGS sequence"/>
</dbReference>
<evidence type="ECO:0000256" key="4">
    <source>
        <dbReference type="SAM" id="MobiDB-lite"/>
    </source>
</evidence>
<dbReference type="Gene3D" id="3.90.1170.50">
    <property type="entry name" value="Aldehyde oxidase/xanthine dehydrogenase, a/b hammerhead"/>
    <property type="match status" value="1"/>
</dbReference>
<evidence type="ECO:0000259" key="5">
    <source>
        <dbReference type="SMART" id="SM01008"/>
    </source>
</evidence>
<reference evidence="6 9" key="1">
    <citation type="journal article" date="2019" name="Int. J. Syst. Evol. Microbiol.">
        <title>The Global Catalogue of Microorganisms (GCM) 10K type strain sequencing project: providing services to taxonomists for standard genome sequencing and annotation.</title>
        <authorList>
            <consortium name="The Broad Institute Genomics Platform"/>
            <consortium name="The Broad Institute Genome Sequencing Center for Infectious Disease"/>
            <person name="Wu L."/>
            <person name="Ma J."/>
        </authorList>
    </citation>
    <scope>NUCLEOTIDE SEQUENCE [LARGE SCALE GENOMIC DNA]</scope>
    <source>
        <strain evidence="6 9">JCM 10667</strain>
    </source>
</reference>
<evidence type="ECO:0000256" key="3">
    <source>
        <dbReference type="ARBA" id="ARBA00053029"/>
    </source>
</evidence>
<dbReference type="InterPro" id="IPR046867">
    <property type="entry name" value="AldOxase/xan_DH_MoCoBD2"/>
</dbReference>
<dbReference type="EC" id="1.2.7.4" evidence="7"/>
<dbReference type="InterPro" id="IPR036856">
    <property type="entry name" value="Ald_Oxase/Xan_DH_a/b_sf"/>
</dbReference>
<reference evidence="6" key="3">
    <citation type="submission" date="2023-12" db="EMBL/GenBank/DDBJ databases">
        <authorList>
            <person name="Sun Q."/>
            <person name="Inoue M."/>
        </authorList>
    </citation>
    <scope>NUCLEOTIDE SEQUENCE</scope>
    <source>
        <strain evidence="6">JCM 10667</strain>
    </source>
</reference>
<sequence length="809" mass="86675">MSASGPNGHGPNGHGGPNGHHGFGRVARKEDARFIRGQGNYVDDIKLPGMLYGAILRSPHAHARLLSVDTAAAEAHPQVRAVITGETLAGLNLAWMPTLSNDVQAVLATDKVRYQGQEVAFVVAETHYAARDALELIDVDYEALPPVVDARTALDDGAPLIRDDVEGRTDNRIFDWEAGDAEQTGRVFDDAEVVIAQDMLYPRVHPAPLETCGIVADMDKVTGKLTVHTTTQAPHAHRTVYALVAGLPEHKIRVVSPDIGGGFGNKVGIYPGYVCAIVGSIVTGRPVKWMEDRSENLMTTSFARDYHMRGEIAATRDGRIRGLRVEVLADHGAFNGTAQPTKFPAGFFHVFTGSYDIEAAHCAVTGVYTNKAPGGVAYACSFRITEAAYLVERMIDLLAAELGTDPAELRLRNLLRAEQFPYSSPTGWEYDSGDYPRTLRTAMDIAGYDELRAEQADRRARAADAREDGPLMGIGISFFTEAVGAGPRKHMDILGLGMADGAELRVHPTGKAVLRISVQTQGQGHETTFAQIVAHELGIPVDDVDVVHGDTDQTPFGLGTYGSRSTPVSGAATAVVARKVRERARIVAGAMLEADPEDLEWTPGRWIVRGDPSSGATMQEIAMAAHGSLELPDGVEGHLDATTVYNPPNLTYPFGAYIAVVDVDPGTGKVTVRRFIAVDDCGVRINPMIVEGQVHGGLADGVGMALMQVMAFDEDGNHLGASFMDYLLPTSMECPSWELGETVTPSPHHPLGAKGVGESATVGSPAAIVNAVVDALHPYGVRHADMPLTPANVWRVIQGRPFRTDLAIQ</sequence>
<dbReference type="Gene3D" id="3.30.365.10">
    <property type="entry name" value="Aldehyde oxidase/xanthine dehydrogenase, molybdopterin binding domain"/>
    <property type="match status" value="4"/>
</dbReference>
<dbReference type="GO" id="GO:0005506">
    <property type="term" value="F:iron ion binding"/>
    <property type="evidence" value="ECO:0007669"/>
    <property type="project" value="InterPro"/>
</dbReference>
<comment type="caution">
    <text evidence="7">The sequence shown here is derived from an EMBL/GenBank/DDBJ whole genome shotgun (WGS) entry which is preliminary data.</text>
</comment>
<dbReference type="FunFam" id="3.30.365.10:FF:000001">
    <property type="entry name" value="Xanthine dehydrogenase oxidase"/>
    <property type="match status" value="1"/>
</dbReference>
<dbReference type="PANTHER" id="PTHR11908:SF132">
    <property type="entry name" value="ALDEHYDE OXIDASE 1-RELATED"/>
    <property type="match status" value="1"/>
</dbReference>
<dbReference type="GO" id="GO:0030151">
    <property type="term" value="F:molybdenum ion binding"/>
    <property type="evidence" value="ECO:0007669"/>
    <property type="project" value="InterPro"/>
</dbReference>
<dbReference type="EMBL" id="BAAAHD010000052">
    <property type="protein sequence ID" value="GAA0581291.1"/>
    <property type="molecule type" value="Genomic_DNA"/>
</dbReference>
<dbReference type="NCBIfam" id="TIGR02416">
    <property type="entry name" value="CO_dehy_Mo_lg"/>
    <property type="match status" value="1"/>
</dbReference>
<evidence type="ECO:0000313" key="6">
    <source>
        <dbReference type="EMBL" id="GAA0581291.1"/>
    </source>
</evidence>
<dbReference type="InterPro" id="IPR000674">
    <property type="entry name" value="Ald_Oxase/Xan_DH_a/b"/>
</dbReference>
<dbReference type="Proteomes" id="UP000549343">
    <property type="component" value="Unassembled WGS sequence"/>
</dbReference>
<keyword evidence="1" id="KW-0500">Molybdenum</keyword>
<dbReference type="PANTHER" id="PTHR11908">
    <property type="entry name" value="XANTHINE DEHYDROGENASE"/>
    <property type="match status" value="1"/>
</dbReference>
<dbReference type="RefSeq" id="WP_184887433.1">
    <property type="nucleotide sequence ID" value="NZ_BAAAHD010000052.1"/>
</dbReference>
<protein>
    <submittedName>
        <fullName evidence="6 7">Carbon-monoxide dehydrogenase large subunit</fullName>
        <ecNumber evidence="7">1.2.7.4</ecNumber>
    </submittedName>
</protein>
<dbReference type="InterPro" id="IPR008274">
    <property type="entry name" value="AldOxase/xan_DH_MoCoBD1"/>
</dbReference>
<dbReference type="SUPFAM" id="SSF54665">
    <property type="entry name" value="CO dehydrogenase molybdoprotein N-domain-like"/>
    <property type="match status" value="1"/>
</dbReference>
<feature type="domain" description="Aldehyde oxidase/xanthine dehydrogenase a/b hammerhead" evidence="5">
    <location>
        <begin position="36"/>
        <end position="145"/>
    </location>
</feature>
<name>A0A7W7IHN7_9ACTN</name>
<evidence type="ECO:0000256" key="2">
    <source>
        <dbReference type="ARBA" id="ARBA00023002"/>
    </source>
</evidence>
<dbReference type="Pfam" id="PF20256">
    <property type="entry name" value="MoCoBD_2"/>
    <property type="match status" value="1"/>
</dbReference>
<feature type="region of interest" description="Disordered" evidence="4">
    <location>
        <begin position="1"/>
        <end position="24"/>
    </location>
</feature>